<evidence type="ECO:0000313" key="2">
    <source>
        <dbReference type="EMBL" id="GIL55593.1"/>
    </source>
</evidence>
<name>A0A8J4F321_9CHLO</name>
<organism evidence="2 3">
    <name type="scientific">Volvox africanus</name>
    <dbReference type="NCBI Taxonomy" id="51714"/>
    <lineage>
        <taxon>Eukaryota</taxon>
        <taxon>Viridiplantae</taxon>
        <taxon>Chlorophyta</taxon>
        <taxon>core chlorophytes</taxon>
        <taxon>Chlorophyceae</taxon>
        <taxon>CS clade</taxon>
        <taxon>Chlamydomonadales</taxon>
        <taxon>Volvocaceae</taxon>
        <taxon>Volvox</taxon>
    </lineage>
</organism>
<keyword evidence="3" id="KW-1185">Reference proteome</keyword>
<feature type="region of interest" description="Disordered" evidence="1">
    <location>
        <begin position="1"/>
        <end position="21"/>
    </location>
</feature>
<comment type="caution">
    <text evidence="2">The sequence shown here is derived from an EMBL/GenBank/DDBJ whole genome shotgun (WGS) entry which is preliminary data.</text>
</comment>
<feature type="region of interest" description="Disordered" evidence="1">
    <location>
        <begin position="66"/>
        <end position="112"/>
    </location>
</feature>
<dbReference type="EMBL" id="BNCO01000021">
    <property type="protein sequence ID" value="GIL55593.1"/>
    <property type="molecule type" value="Genomic_DNA"/>
</dbReference>
<reference evidence="2" key="1">
    <citation type="journal article" date="2021" name="Proc. Natl. Acad. Sci. U.S.A.">
        <title>Three genomes in the algal genus Volvox reveal the fate of a haploid sex-determining region after a transition to homothallism.</title>
        <authorList>
            <person name="Yamamoto K."/>
            <person name="Hamaji T."/>
            <person name="Kawai-Toyooka H."/>
            <person name="Matsuzaki R."/>
            <person name="Takahashi F."/>
            <person name="Nishimura Y."/>
            <person name="Kawachi M."/>
            <person name="Noguchi H."/>
            <person name="Minakuchi Y."/>
            <person name="Umen J.G."/>
            <person name="Toyoda A."/>
            <person name="Nozaki H."/>
        </authorList>
    </citation>
    <scope>NUCLEOTIDE SEQUENCE</scope>
    <source>
        <strain evidence="2">NIES-3780</strain>
    </source>
</reference>
<gene>
    <name evidence="2" type="ORF">Vafri_11140</name>
</gene>
<feature type="compositionally biased region" description="Pro residues" evidence="1">
    <location>
        <begin position="71"/>
        <end position="83"/>
    </location>
</feature>
<evidence type="ECO:0000313" key="3">
    <source>
        <dbReference type="Proteomes" id="UP000747399"/>
    </source>
</evidence>
<dbReference type="AlphaFoldDB" id="A0A8J4F321"/>
<proteinExistence type="predicted"/>
<protein>
    <submittedName>
        <fullName evidence="2">Uncharacterized protein</fullName>
    </submittedName>
</protein>
<dbReference type="Proteomes" id="UP000747399">
    <property type="component" value="Unassembled WGS sequence"/>
</dbReference>
<evidence type="ECO:0000256" key="1">
    <source>
        <dbReference type="SAM" id="MobiDB-lite"/>
    </source>
</evidence>
<accession>A0A8J4F321</accession>
<sequence>MSHASVTDHTPPLPSPYSQVISPSQTFPPSALLSPYLSRIFPYLLSPPPPLSAPHFLRYKRALTPTTSPLPVLPARPPRPPSAPCRRQGSAAHTGASPADSGREKHTAVPTVPAVLKCA</sequence>